<proteinExistence type="predicted"/>
<dbReference type="Proteomes" id="UP000799291">
    <property type="component" value="Unassembled WGS sequence"/>
</dbReference>
<dbReference type="AlphaFoldDB" id="A0A6G1J420"/>
<evidence type="ECO:0000256" key="1">
    <source>
        <dbReference type="SAM" id="MobiDB-lite"/>
    </source>
</evidence>
<feature type="compositionally biased region" description="Basic and acidic residues" evidence="1">
    <location>
        <begin position="1"/>
        <end position="22"/>
    </location>
</feature>
<dbReference type="EMBL" id="MU005579">
    <property type="protein sequence ID" value="KAF2685267.1"/>
    <property type="molecule type" value="Genomic_DNA"/>
</dbReference>
<keyword evidence="3" id="KW-1185">Reference proteome</keyword>
<reference evidence="2" key="1">
    <citation type="journal article" date="2020" name="Stud. Mycol.">
        <title>101 Dothideomycetes genomes: a test case for predicting lifestyles and emergence of pathogens.</title>
        <authorList>
            <person name="Haridas S."/>
            <person name="Albert R."/>
            <person name="Binder M."/>
            <person name="Bloem J."/>
            <person name="Labutti K."/>
            <person name="Salamov A."/>
            <person name="Andreopoulos B."/>
            <person name="Baker S."/>
            <person name="Barry K."/>
            <person name="Bills G."/>
            <person name="Bluhm B."/>
            <person name="Cannon C."/>
            <person name="Castanera R."/>
            <person name="Culley D."/>
            <person name="Daum C."/>
            <person name="Ezra D."/>
            <person name="Gonzalez J."/>
            <person name="Henrissat B."/>
            <person name="Kuo A."/>
            <person name="Liang C."/>
            <person name="Lipzen A."/>
            <person name="Lutzoni F."/>
            <person name="Magnuson J."/>
            <person name="Mondo S."/>
            <person name="Nolan M."/>
            <person name="Ohm R."/>
            <person name="Pangilinan J."/>
            <person name="Park H.-J."/>
            <person name="Ramirez L."/>
            <person name="Alfaro M."/>
            <person name="Sun H."/>
            <person name="Tritt A."/>
            <person name="Yoshinaga Y."/>
            <person name="Zwiers L.-H."/>
            <person name="Turgeon B."/>
            <person name="Goodwin S."/>
            <person name="Spatafora J."/>
            <person name="Crous P."/>
            <person name="Grigoriev I."/>
        </authorList>
    </citation>
    <scope>NUCLEOTIDE SEQUENCE</scope>
    <source>
        <strain evidence="2">CBS 122367</strain>
    </source>
</reference>
<evidence type="ECO:0000313" key="2">
    <source>
        <dbReference type="EMBL" id="KAF2685267.1"/>
    </source>
</evidence>
<dbReference type="OrthoDB" id="3684150at2759"/>
<name>A0A6G1J420_9PLEO</name>
<evidence type="ECO:0000313" key="3">
    <source>
        <dbReference type="Proteomes" id="UP000799291"/>
    </source>
</evidence>
<gene>
    <name evidence="2" type="ORF">K458DRAFT_403484</name>
</gene>
<protein>
    <submittedName>
        <fullName evidence="2">Uncharacterized protein</fullName>
    </submittedName>
</protein>
<organism evidence="2 3">
    <name type="scientific">Lentithecium fluviatile CBS 122367</name>
    <dbReference type="NCBI Taxonomy" id="1168545"/>
    <lineage>
        <taxon>Eukaryota</taxon>
        <taxon>Fungi</taxon>
        <taxon>Dikarya</taxon>
        <taxon>Ascomycota</taxon>
        <taxon>Pezizomycotina</taxon>
        <taxon>Dothideomycetes</taxon>
        <taxon>Pleosporomycetidae</taxon>
        <taxon>Pleosporales</taxon>
        <taxon>Massarineae</taxon>
        <taxon>Lentitheciaceae</taxon>
        <taxon>Lentithecium</taxon>
    </lineage>
</organism>
<feature type="region of interest" description="Disordered" evidence="1">
    <location>
        <begin position="1"/>
        <end position="25"/>
    </location>
</feature>
<sequence>MYNKPDDWPRRTRDRPKCKPIDAEPSFPYHHTPDRSFHSVFASHFNKYPLLNTPVEAPSFPINEPSALPSRANALIRRCAALSSTIAHLTAVADPLRSMKPSDVTNGHIFDMQQEASNVRYAFHELEAQMHEVEAILNEIKEMKWKEKERVVAGGERNVRWY</sequence>
<accession>A0A6G1J420</accession>